<keyword evidence="4" id="KW-1185">Reference proteome</keyword>
<dbReference type="EMBL" id="AP014633">
    <property type="protein sequence ID" value="BAP54312.1"/>
    <property type="molecule type" value="Genomic_DNA"/>
</dbReference>
<organism evidence="3 4">
    <name type="scientific">Thioploca ingrica</name>
    <dbReference type="NCBI Taxonomy" id="40754"/>
    <lineage>
        <taxon>Bacteria</taxon>
        <taxon>Pseudomonadati</taxon>
        <taxon>Pseudomonadota</taxon>
        <taxon>Gammaproteobacteria</taxon>
        <taxon>Thiotrichales</taxon>
        <taxon>Thiotrichaceae</taxon>
        <taxon>Thioploca</taxon>
    </lineage>
</organism>
<protein>
    <recommendedName>
        <fullName evidence="5">Transposase (putative) YhgA-like domain-containing protein</fullName>
    </recommendedName>
</protein>
<name>A0A090AGJ1_9GAMM</name>
<dbReference type="InterPro" id="IPR051699">
    <property type="entry name" value="Rpn/YhgA-like_nuclease"/>
</dbReference>
<dbReference type="STRING" id="40754.THII_0015"/>
<evidence type="ECO:0000259" key="1">
    <source>
        <dbReference type="Pfam" id="PF04754"/>
    </source>
</evidence>
<dbReference type="Proteomes" id="UP000031623">
    <property type="component" value="Chromosome"/>
</dbReference>
<dbReference type="PANTHER" id="PTHR34611">
    <property type="match status" value="1"/>
</dbReference>
<dbReference type="GO" id="GO:1990238">
    <property type="term" value="F:double-stranded DNA endonuclease activity"/>
    <property type="evidence" value="ECO:0007669"/>
    <property type="project" value="TreeGrafter"/>
</dbReference>
<sequence>MFPLHDRGYKRLFSHPRWFRQLLETFVEEAWVKDIDFDHCEKVEKSFISEHYKQTESDLLYKVKLKGKEAYIYFLIEFQSTVTWFMAVRLLHYISSFWLDYAESQPQNKKLPAIFPLLLYSGDDQWTAPTDLVELLEQPELFKHYTPQFRYCKIVENEYSQAQLLQIRNIVSTLFLAETRYDLDLLKTELLNLFDQEEDKAAISLLLNWFKQLVVHGRQEAMDYEELEQIYQSQVEAKQMIETAIAKERQQIFEQGKAQGWIEGKSAGWAEGEATGKANLLIALLERRFGPLSEAHKEQIYGLEDVSLLKLSEKLWTAQSLSEILASDEHRDPV</sequence>
<accession>A0A090AGJ1</accession>
<dbReference type="HOGENOM" id="CLU_059548_0_0_6"/>
<evidence type="ECO:0000313" key="4">
    <source>
        <dbReference type="Proteomes" id="UP000031623"/>
    </source>
</evidence>
<gene>
    <name evidence="3" type="ORF">THII_0015</name>
</gene>
<dbReference type="InterPro" id="IPR006842">
    <property type="entry name" value="Transposase_31"/>
</dbReference>
<feature type="domain" description="DUF4351" evidence="2">
    <location>
        <begin position="271"/>
        <end position="323"/>
    </location>
</feature>
<dbReference type="Pfam" id="PF04754">
    <property type="entry name" value="Transposase_31"/>
    <property type="match status" value="1"/>
</dbReference>
<evidence type="ECO:0008006" key="5">
    <source>
        <dbReference type="Google" id="ProtNLM"/>
    </source>
</evidence>
<evidence type="ECO:0000313" key="3">
    <source>
        <dbReference type="EMBL" id="BAP54312.1"/>
    </source>
</evidence>
<dbReference type="AlphaFoldDB" id="A0A090AGJ1"/>
<reference evidence="3 4" key="1">
    <citation type="journal article" date="2014" name="ISME J.">
        <title>Ecophysiology of Thioploca ingrica as revealed by the complete genome sequence supplemented with proteomic evidence.</title>
        <authorList>
            <person name="Kojima H."/>
            <person name="Ogura Y."/>
            <person name="Yamamoto N."/>
            <person name="Togashi T."/>
            <person name="Mori H."/>
            <person name="Watanabe T."/>
            <person name="Nemoto F."/>
            <person name="Kurokawa K."/>
            <person name="Hayashi T."/>
            <person name="Fukui M."/>
        </authorList>
    </citation>
    <scope>NUCLEOTIDE SEQUENCE [LARGE SCALE GENOMIC DNA]</scope>
</reference>
<dbReference type="OrthoDB" id="5623799at2"/>
<dbReference type="GO" id="GO:0006310">
    <property type="term" value="P:DNA recombination"/>
    <property type="evidence" value="ECO:0007669"/>
    <property type="project" value="TreeGrafter"/>
</dbReference>
<feature type="domain" description="Transposase (putative) YhgA-like" evidence="1">
    <location>
        <begin position="5"/>
        <end position="197"/>
    </location>
</feature>
<dbReference type="PANTHER" id="PTHR34611:SF2">
    <property type="entry name" value="INACTIVE RECOMBINATION-PROMOTING NUCLEASE-LIKE PROTEIN RPNE-RELATED"/>
    <property type="match status" value="1"/>
</dbReference>
<dbReference type="KEGG" id="tig:THII_0015"/>
<dbReference type="Pfam" id="PF14261">
    <property type="entry name" value="DUF4351"/>
    <property type="match status" value="1"/>
</dbReference>
<dbReference type="InterPro" id="IPR025587">
    <property type="entry name" value="DUF4351"/>
</dbReference>
<evidence type="ECO:0000259" key="2">
    <source>
        <dbReference type="Pfam" id="PF14261"/>
    </source>
</evidence>
<proteinExistence type="predicted"/>